<evidence type="ECO:0000313" key="2">
    <source>
        <dbReference type="Proteomes" id="UP000271624"/>
    </source>
</evidence>
<dbReference type="AlphaFoldDB" id="A0A3S1CJN1"/>
<proteinExistence type="predicted"/>
<accession>A0A3S1CJN1</accession>
<dbReference type="OrthoDB" id="9771903at2"/>
<reference evidence="1" key="1">
    <citation type="submission" date="2018-12" db="EMBL/GenBank/DDBJ databases">
        <authorList>
            <person name="Will S."/>
            <person name="Neumann-Schaal M."/>
            <person name="Henke P."/>
        </authorList>
    </citation>
    <scope>NUCLEOTIDE SEQUENCE</scope>
    <source>
        <strain evidence="1">PCC 7102</strain>
    </source>
</reference>
<gene>
    <name evidence="1" type="ORF">DSM106972_049350</name>
</gene>
<dbReference type="EMBL" id="RSCL01000012">
    <property type="protein sequence ID" value="RUT04021.1"/>
    <property type="molecule type" value="Genomic_DNA"/>
</dbReference>
<sequence>MEKIQVTRIAISHRLSTIRKADRIYVLQAERIVQKGNFEELLTNLHIEAPEKIQGGDARQELVREFMLNNVCSTILVAAV</sequence>
<protein>
    <recommendedName>
        <fullName evidence="3">ABC transporter domain-containing protein</fullName>
    </recommendedName>
</protein>
<dbReference type="SUPFAM" id="SSF52540">
    <property type="entry name" value="P-loop containing nucleoside triphosphate hydrolases"/>
    <property type="match status" value="1"/>
</dbReference>
<organism evidence="1 2">
    <name type="scientific">Dulcicalothrix desertica PCC 7102</name>
    <dbReference type="NCBI Taxonomy" id="232991"/>
    <lineage>
        <taxon>Bacteria</taxon>
        <taxon>Bacillati</taxon>
        <taxon>Cyanobacteriota</taxon>
        <taxon>Cyanophyceae</taxon>
        <taxon>Nostocales</taxon>
        <taxon>Calotrichaceae</taxon>
        <taxon>Dulcicalothrix</taxon>
    </lineage>
</organism>
<dbReference type="InterPro" id="IPR027417">
    <property type="entry name" value="P-loop_NTPase"/>
</dbReference>
<evidence type="ECO:0008006" key="3">
    <source>
        <dbReference type="Google" id="ProtNLM"/>
    </source>
</evidence>
<reference evidence="1" key="2">
    <citation type="journal article" date="2019" name="Genome Biol. Evol.">
        <title>Day and night: Metabolic profiles and evolutionary relationships of six axenic non-marine cyanobacteria.</title>
        <authorList>
            <person name="Will S.E."/>
            <person name="Henke P."/>
            <person name="Boedeker C."/>
            <person name="Huang S."/>
            <person name="Brinkmann H."/>
            <person name="Rohde M."/>
            <person name="Jarek M."/>
            <person name="Friedl T."/>
            <person name="Seufert S."/>
            <person name="Schumacher M."/>
            <person name="Overmann J."/>
            <person name="Neumann-Schaal M."/>
            <person name="Petersen J."/>
        </authorList>
    </citation>
    <scope>NUCLEOTIDE SEQUENCE [LARGE SCALE GENOMIC DNA]</scope>
    <source>
        <strain evidence="1">PCC 7102</strain>
    </source>
</reference>
<keyword evidence="2" id="KW-1185">Reference proteome</keyword>
<dbReference type="Gene3D" id="3.40.50.300">
    <property type="entry name" value="P-loop containing nucleotide triphosphate hydrolases"/>
    <property type="match status" value="1"/>
</dbReference>
<name>A0A3S1CJN1_9CYAN</name>
<dbReference type="Proteomes" id="UP000271624">
    <property type="component" value="Unassembled WGS sequence"/>
</dbReference>
<comment type="caution">
    <text evidence="1">The sequence shown here is derived from an EMBL/GenBank/DDBJ whole genome shotgun (WGS) entry which is preliminary data.</text>
</comment>
<evidence type="ECO:0000313" key="1">
    <source>
        <dbReference type="EMBL" id="RUT04021.1"/>
    </source>
</evidence>